<protein>
    <recommendedName>
        <fullName evidence="4">ASST-domain-containing protein</fullName>
    </recommendedName>
</protein>
<proteinExistence type="predicted"/>
<dbReference type="EMBL" id="MSFK01000002">
    <property type="protein sequence ID" value="PWY96095.1"/>
    <property type="molecule type" value="Genomic_DNA"/>
</dbReference>
<dbReference type="InterPro" id="IPR039535">
    <property type="entry name" value="ASST-like"/>
</dbReference>
<accession>A0A317XCP0</accession>
<dbReference type="InterPro" id="IPR053143">
    <property type="entry name" value="Arylsulfate_ST"/>
</dbReference>
<name>A0A317XCP0_9EURO</name>
<sequence length="577" mass="64429">MPNTRAIKFNITHHHPSLMSPGYWFVAPYWYFEPDAPDGKYVPCQVGPHIYDGNGTLIWTGSCLHHNRNIFDFRATHQWYDEGTRLSFIMQQSYVNDGSLLSKGAGYVLNDRYEVETEMLVTNDLEQFDLHEFNILPGGQTALAAALRIRDMSLTELGRPMESSRVASGGFVEIDLATGNVLFDWDSRERIPLHESDHVMPWSPAEGGGGLDYIHVNAVDKNTNGDYLMSARYTSTIYLISGQDGRILWRLGGKYSDFVMDFTFSKQHNARFVSVNETHTVLSFLNNAADDFTNQETVSSAMIVQLDTVHRTATVLQRITRPDGGLSRMRGNFQLLDTGNRFVGWSGQGYHSEHTPDGTVVMEARFVSPRFNSYRSYKFPFRGNPQQPPALVASVYGSDGEYTTVVHVSWNGATEVARWNFYAQLDETAPIVPAGNVTKLDFETVFVARGFLDWVSAEAIDREGRSLGWSVVTRTQVQGELRYGGLERPESMLVPDVPVVVDEPVIVEDPPASLADSGDNPPQSVSRTVNGAVMGVILLAGVGVVVVVKDRCFSFLSKIQPAIYTRLPTFYRHQPPT</sequence>
<evidence type="ECO:0000313" key="3">
    <source>
        <dbReference type="Proteomes" id="UP000246702"/>
    </source>
</evidence>
<dbReference type="RefSeq" id="XP_025472856.1">
    <property type="nucleotide sequence ID" value="XM_025614301.1"/>
</dbReference>
<dbReference type="PANTHER" id="PTHR35340">
    <property type="entry name" value="PQQ ENZYME REPEAT PROTEIN-RELATED"/>
    <property type="match status" value="1"/>
</dbReference>
<comment type="caution">
    <text evidence="2">The sequence shown here is derived from an EMBL/GenBank/DDBJ whole genome shotgun (WGS) entry which is preliminary data.</text>
</comment>
<keyword evidence="1" id="KW-0812">Transmembrane</keyword>
<reference evidence="2 3" key="1">
    <citation type="submission" date="2016-12" db="EMBL/GenBank/DDBJ databases">
        <title>The genomes of Aspergillus section Nigri reveals drivers in fungal speciation.</title>
        <authorList>
            <consortium name="DOE Joint Genome Institute"/>
            <person name="Vesth T.C."/>
            <person name="Nybo J."/>
            <person name="Theobald S."/>
            <person name="Brandl J."/>
            <person name="Frisvad J.C."/>
            <person name="Nielsen K.F."/>
            <person name="Lyhne E.K."/>
            <person name="Kogle M.E."/>
            <person name="Kuo A."/>
            <person name="Riley R."/>
            <person name="Clum A."/>
            <person name="Nolan M."/>
            <person name="Lipzen A."/>
            <person name="Salamov A."/>
            <person name="Henrissat B."/>
            <person name="Wiebenga A."/>
            <person name="De Vries R.P."/>
            <person name="Grigoriev I.V."/>
            <person name="Mortensen U.H."/>
            <person name="Andersen M.R."/>
            <person name="Baker S.E."/>
        </authorList>
    </citation>
    <scope>NUCLEOTIDE SEQUENCE [LARGE SCALE GENOMIC DNA]</scope>
    <source>
        <strain evidence="2 3">CBS 115572</strain>
    </source>
</reference>
<dbReference type="Pfam" id="PF14269">
    <property type="entry name" value="Arylsulfotran_2"/>
    <property type="match status" value="1"/>
</dbReference>
<dbReference type="STRING" id="1450535.A0A317XCP0"/>
<dbReference type="AlphaFoldDB" id="A0A317XCP0"/>
<dbReference type="OrthoDB" id="5427350at2759"/>
<organism evidence="2 3">
    <name type="scientific">Aspergillus sclerotioniger CBS 115572</name>
    <dbReference type="NCBI Taxonomy" id="1450535"/>
    <lineage>
        <taxon>Eukaryota</taxon>
        <taxon>Fungi</taxon>
        <taxon>Dikarya</taxon>
        <taxon>Ascomycota</taxon>
        <taxon>Pezizomycotina</taxon>
        <taxon>Eurotiomycetes</taxon>
        <taxon>Eurotiomycetidae</taxon>
        <taxon>Eurotiales</taxon>
        <taxon>Aspergillaceae</taxon>
        <taxon>Aspergillus</taxon>
        <taxon>Aspergillus subgen. Circumdati</taxon>
    </lineage>
</organism>
<evidence type="ECO:0000313" key="2">
    <source>
        <dbReference type="EMBL" id="PWY96095.1"/>
    </source>
</evidence>
<dbReference type="InterPro" id="IPR011047">
    <property type="entry name" value="Quinoprotein_ADH-like_sf"/>
</dbReference>
<dbReference type="Proteomes" id="UP000246702">
    <property type="component" value="Unassembled WGS sequence"/>
</dbReference>
<feature type="transmembrane region" description="Helical" evidence="1">
    <location>
        <begin position="529"/>
        <end position="548"/>
    </location>
</feature>
<gene>
    <name evidence="2" type="ORF">BO94DRAFT_562612</name>
</gene>
<evidence type="ECO:0000256" key="1">
    <source>
        <dbReference type="SAM" id="Phobius"/>
    </source>
</evidence>
<dbReference type="PANTHER" id="PTHR35340:SF8">
    <property type="entry name" value="ASST-DOMAIN-CONTAINING PROTEIN"/>
    <property type="match status" value="1"/>
</dbReference>
<dbReference type="SUPFAM" id="SSF50998">
    <property type="entry name" value="Quinoprotein alcohol dehydrogenase-like"/>
    <property type="match status" value="1"/>
</dbReference>
<evidence type="ECO:0008006" key="4">
    <source>
        <dbReference type="Google" id="ProtNLM"/>
    </source>
</evidence>
<keyword evidence="1" id="KW-0472">Membrane</keyword>
<keyword evidence="1" id="KW-1133">Transmembrane helix</keyword>
<dbReference type="GeneID" id="37116444"/>
<keyword evidence="3" id="KW-1185">Reference proteome</keyword>